<accession>A0A6A5R050</accession>
<evidence type="ECO:0000256" key="1">
    <source>
        <dbReference type="SAM" id="SignalP"/>
    </source>
</evidence>
<keyword evidence="1" id="KW-0732">Signal</keyword>
<keyword evidence="3" id="KW-1185">Reference proteome</keyword>
<reference evidence="2" key="1">
    <citation type="journal article" date="2020" name="Stud. Mycol.">
        <title>101 Dothideomycetes genomes: a test case for predicting lifestyles and emergence of pathogens.</title>
        <authorList>
            <person name="Haridas S."/>
            <person name="Albert R."/>
            <person name="Binder M."/>
            <person name="Bloem J."/>
            <person name="Labutti K."/>
            <person name="Salamov A."/>
            <person name="Andreopoulos B."/>
            <person name="Baker S."/>
            <person name="Barry K."/>
            <person name="Bills G."/>
            <person name="Bluhm B."/>
            <person name="Cannon C."/>
            <person name="Castanera R."/>
            <person name="Culley D."/>
            <person name="Daum C."/>
            <person name="Ezra D."/>
            <person name="Gonzalez J."/>
            <person name="Henrissat B."/>
            <person name="Kuo A."/>
            <person name="Liang C."/>
            <person name="Lipzen A."/>
            <person name="Lutzoni F."/>
            <person name="Magnuson J."/>
            <person name="Mondo S."/>
            <person name="Nolan M."/>
            <person name="Ohm R."/>
            <person name="Pangilinan J."/>
            <person name="Park H.-J."/>
            <person name="Ramirez L."/>
            <person name="Alfaro M."/>
            <person name="Sun H."/>
            <person name="Tritt A."/>
            <person name="Yoshinaga Y."/>
            <person name="Zwiers L.-H."/>
            <person name="Turgeon B."/>
            <person name="Goodwin S."/>
            <person name="Spatafora J."/>
            <person name="Crous P."/>
            <person name="Grigoriev I."/>
        </authorList>
    </citation>
    <scope>NUCLEOTIDE SEQUENCE</scope>
    <source>
        <strain evidence="2">HMLAC05119</strain>
    </source>
</reference>
<evidence type="ECO:0000313" key="3">
    <source>
        <dbReference type="Proteomes" id="UP000800096"/>
    </source>
</evidence>
<feature type="signal peptide" evidence="1">
    <location>
        <begin position="1"/>
        <end position="20"/>
    </location>
</feature>
<dbReference type="EMBL" id="ML979133">
    <property type="protein sequence ID" value="KAF1919487.1"/>
    <property type="molecule type" value="Genomic_DNA"/>
</dbReference>
<sequence>MRGFAVFVWGLAACSWLGEACNEGERRCSSKWWIVRCVNGKEEYETLCSARTTCSDGGGDARCKRR</sequence>
<proteinExistence type="predicted"/>
<dbReference type="AlphaFoldDB" id="A0A6A5R050"/>
<gene>
    <name evidence="2" type="ORF">BDU57DRAFT_512619</name>
</gene>
<organism evidence="2 3">
    <name type="scientific">Ampelomyces quisqualis</name>
    <name type="common">Powdery mildew agent</name>
    <dbReference type="NCBI Taxonomy" id="50730"/>
    <lineage>
        <taxon>Eukaryota</taxon>
        <taxon>Fungi</taxon>
        <taxon>Dikarya</taxon>
        <taxon>Ascomycota</taxon>
        <taxon>Pezizomycotina</taxon>
        <taxon>Dothideomycetes</taxon>
        <taxon>Pleosporomycetidae</taxon>
        <taxon>Pleosporales</taxon>
        <taxon>Pleosporineae</taxon>
        <taxon>Phaeosphaeriaceae</taxon>
        <taxon>Ampelomyces</taxon>
    </lineage>
</organism>
<feature type="chain" id="PRO_5025482072" evidence="1">
    <location>
        <begin position="21"/>
        <end position="66"/>
    </location>
</feature>
<evidence type="ECO:0000313" key="2">
    <source>
        <dbReference type="EMBL" id="KAF1919487.1"/>
    </source>
</evidence>
<protein>
    <submittedName>
        <fullName evidence="2">Uncharacterized protein</fullName>
    </submittedName>
</protein>
<dbReference type="Proteomes" id="UP000800096">
    <property type="component" value="Unassembled WGS sequence"/>
</dbReference>
<name>A0A6A5R050_AMPQU</name>